<evidence type="ECO:0000313" key="2">
    <source>
        <dbReference type="Proteomes" id="UP001424441"/>
    </source>
</evidence>
<keyword evidence="2" id="KW-1185">Reference proteome</keyword>
<accession>A0ABP3RPJ1</accession>
<dbReference type="Pfam" id="PF16677">
    <property type="entry name" value="GP3_package"/>
    <property type="match status" value="1"/>
</dbReference>
<dbReference type="EMBL" id="BAAADE010000013">
    <property type="protein sequence ID" value="GAA0614418.1"/>
    <property type="molecule type" value="Genomic_DNA"/>
</dbReference>
<dbReference type="Gene3D" id="1.10.132.80">
    <property type="match status" value="1"/>
</dbReference>
<name>A0ABP3RPJ1_9HYPH</name>
<comment type="caution">
    <text evidence="1">The sequence shown here is derived from an EMBL/GenBank/DDBJ whole genome shotgun (WGS) entry which is preliminary data.</text>
</comment>
<protein>
    <submittedName>
        <fullName evidence="1">DNA-packaging protein</fullName>
    </submittedName>
</protein>
<proteinExistence type="predicted"/>
<dbReference type="InterPro" id="IPR032066">
    <property type="entry name" value="GP3_package"/>
</dbReference>
<organism evidence="1 2">
    <name type="scientific">Paenochrobactrum glaciei</name>
    <dbReference type="NCBI Taxonomy" id="486407"/>
    <lineage>
        <taxon>Bacteria</taxon>
        <taxon>Pseudomonadati</taxon>
        <taxon>Pseudomonadota</taxon>
        <taxon>Alphaproteobacteria</taxon>
        <taxon>Hyphomicrobiales</taxon>
        <taxon>Brucellaceae</taxon>
        <taxon>Paenochrobactrum</taxon>
    </lineage>
</organism>
<reference evidence="2" key="1">
    <citation type="journal article" date="2019" name="Int. J. Syst. Evol. Microbiol.">
        <title>The Global Catalogue of Microorganisms (GCM) 10K type strain sequencing project: providing services to taxonomists for standard genome sequencing and annotation.</title>
        <authorList>
            <consortium name="The Broad Institute Genomics Platform"/>
            <consortium name="The Broad Institute Genome Sequencing Center for Infectious Disease"/>
            <person name="Wu L."/>
            <person name="Ma J."/>
        </authorList>
    </citation>
    <scope>NUCLEOTIDE SEQUENCE [LARGE SCALE GENOMIC DNA]</scope>
    <source>
        <strain evidence="2">JCM 15115</strain>
    </source>
</reference>
<dbReference type="RefSeq" id="WP_343807961.1">
    <property type="nucleotide sequence ID" value="NZ_BAAADE010000013.1"/>
</dbReference>
<sequence length="158" mass="17746">MTDRDPENGRFLKGNRFWEARSSHCAKPKFENAEDLWSACCEYFDWVDNNPLDEDKVTSFQGGNTHEPIAKMRAMIIAGLCLFLDVSRDTWSEWKSSRTDLSDIISRAEAVIYQQKFSGAAADLLNANIIARELGLADKENHSSSDDTDINSTCSTKG</sequence>
<evidence type="ECO:0000313" key="1">
    <source>
        <dbReference type="EMBL" id="GAA0614418.1"/>
    </source>
</evidence>
<gene>
    <name evidence="1" type="ORF">GCM10008943_32020</name>
</gene>
<dbReference type="Proteomes" id="UP001424441">
    <property type="component" value="Unassembled WGS sequence"/>
</dbReference>